<name>A0A2X1RUY3_HAEIF</name>
<evidence type="ECO:0000313" key="4">
    <source>
        <dbReference type="Proteomes" id="UP000249936"/>
    </source>
</evidence>
<dbReference type="PANTHER" id="PTHR11573:SF6">
    <property type="entry name" value="RIBONUCLEOSIDE-DIPHOSPHATE REDUCTASE LARGE SUBUNIT"/>
    <property type="match status" value="1"/>
</dbReference>
<evidence type="ECO:0000259" key="2">
    <source>
        <dbReference type="Pfam" id="PF02867"/>
    </source>
</evidence>
<accession>A0A2X1RUY3</accession>
<dbReference type="GO" id="GO:0004748">
    <property type="term" value="F:ribonucleoside-diphosphate reductase activity, thioredoxin disulfide as acceptor"/>
    <property type="evidence" value="ECO:0007669"/>
    <property type="project" value="UniProtKB-EC"/>
</dbReference>
<evidence type="ECO:0000313" key="3">
    <source>
        <dbReference type="EMBL" id="SPX43127.1"/>
    </source>
</evidence>
<dbReference type="PRINTS" id="PR01183">
    <property type="entry name" value="RIBORDTASEM1"/>
</dbReference>
<dbReference type="GO" id="GO:0005524">
    <property type="term" value="F:ATP binding"/>
    <property type="evidence" value="ECO:0007669"/>
    <property type="project" value="TreeGrafter"/>
</dbReference>
<dbReference type="Pfam" id="PF02867">
    <property type="entry name" value="Ribonuc_red_lgC"/>
    <property type="match status" value="1"/>
</dbReference>
<dbReference type="InterPro" id="IPR000788">
    <property type="entry name" value="RNR_lg_C"/>
</dbReference>
<dbReference type="InterPro" id="IPR039718">
    <property type="entry name" value="Rrm1"/>
</dbReference>
<keyword evidence="3" id="KW-0560">Oxidoreductase</keyword>
<dbReference type="Gene3D" id="3.20.70.20">
    <property type="match status" value="1"/>
</dbReference>
<feature type="domain" description="Ribonucleotide reductase large subunit C-terminal" evidence="2">
    <location>
        <begin position="1"/>
        <end position="124"/>
    </location>
</feature>
<proteinExistence type="inferred from homology"/>
<dbReference type="SUPFAM" id="SSF51998">
    <property type="entry name" value="PFL-like glycyl radical enzymes"/>
    <property type="match status" value="1"/>
</dbReference>
<sequence length="130" mass="14598">MQERASTGRIYIQNVDHCNTHSPFNPQVAPVRQSNLCLEIALPTKPLQHINDENGEIALCTLSAFNLGKIENLDELEELADLAVRSLDALLDYQDYPVVAAKRSSLARRSLGIGVINYAYYLCEKWCSLF</sequence>
<gene>
    <name evidence="3" type="primary">nrdA_4</name>
    <name evidence="3" type="ORF">NCTC11872_02782</name>
</gene>
<dbReference type="PANTHER" id="PTHR11573">
    <property type="entry name" value="RIBONUCLEOSIDE-DIPHOSPHATE REDUCTASE LARGE CHAIN"/>
    <property type="match status" value="1"/>
</dbReference>
<comment type="similarity">
    <text evidence="1">Belongs to the ribonucleoside diphosphate reductase large chain family.</text>
</comment>
<dbReference type="AlphaFoldDB" id="A0A2X1RUY3"/>
<dbReference type="Proteomes" id="UP000249936">
    <property type="component" value="Unassembled WGS sequence"/>
</dbReference>
<dbReference type="EC" id="1.17.4.1" evidence="3"/>
<organism evidence="3 4">
    <name type="scientific">Haemophilus influenzae</name>
    <dbReference type="NCBI Taxonomy" id="727"/>
    <lineage>
        <taxon>Bacteria</taxon>
        <taxon>Pseudomonadati</taxon>
        <taxon>Pseudomonadota</taxon>
        <taxon>Gammaproteobacteria</taxon>
        <taxon>Pasteurellales</taxon>
        <taxon>Pasteurellaceae</taxon>
        <taxon>Haemophilus</taxon>
    </lineage>
</organism>
<dbReference type="EMBL" id="UASK01000011">
    <property type="protein sequence ID" value="SPX43127.1"/>
    <property type="molecule type" value="Genomic_DNA"/>
</dbReference>
<protein>
    <submittedName>
        <fullName evidence="3">Ribonucleoside-diphosphate reductase subunit alpha</fullName>
        <ecNumber evidence="3">1.17.4.1</ecNumber>
    </submittedName>
</protein>
<dbReference type="GO" id="GO:0005971">
    <property type="term" value="C:ribonucleoside-diphosphate reductase complex"/>
    <property type="evidence" value="ECO:0007669"/>
    <property type="project" value="TreeGrafter"/>
</dbReference>
<dbReference type="GO" id="GO:0009263">
    <property type="term" value="P:deoxyribonucleotide biosynthetic process"/>
    <property type="evidence" value="ECO:0007669"/>
    <property type="project" value="TreeGrafter"/>
</dbReference>
<reference evidence="3 4" key="1">
    <citation type="submission" date="2018-06" db="EMBL/GenBank/DDBJ databases">
        <authorList>
            <consortium name="Pathogen Informatics"/>
            <person name="Doyle S."/>
        </authorList>
    </citation>
    <scope>NUCLEOTIDE SEQUENCE [LARGE SCALE GENOMIC DNA]</scope>
    <source>
        <strain evidence="3 4">NCTC11872</strain>
    </source>
</reference>
<evidence type="ECO:0000256" key="1">
    <source>
        <dbReference type="ARBA" id="ARBA00010406"/>
    </source>
</evidence>